<comment type="caution">
    <text evidence="1">The sequence shown here is derived from an EMBL/GenBank/DDBJ whole genome shotgun (WGS) entry which is preliminary data.</text>
</comment>
<name>A0A395S9N5_FUSSP</name>
<reference evidence="1 2" key="1">
    <citation type="journal article" date="2018" name="PLoS Pathog.">
        <title>Evolution of structural diversity of trichothecenes, a family of toxins produced by plant pathogenic and entomopathogenic fungi.</title>
        <authorList>
            <person name="Proctor R.H."/>
            <person name="McCormick S.P."/>
            <person name="Kim H.S."/>
            <person name="Cardoza R.E."/>
            <person name="Stanley A.M."/>
            <person name="Lindo L."/>
            <person name="Kelly A."/>
            <person name="Brown D.W."/>
            <person name="Lee T."/>
            <person name="Vaughan M.M."/>
            <person name="Alexander N.J."/>
            <person name="Busman M."/>
            <person name="Gutierrez S."/>
        </authorList>
    </citation>
    <scope>NUCLEOTIDE SEQUENCE [LARGE SCALE GENOMIC DNA]</scope>
    <source>
        <strain evidence="1 2">NRRL 3299</strain>
    </source>
</reference>
<keyword evidence="2" id="KW-1185">Reference proteome</keyword>
<organism evidence="1 2">
    <name type="scientific">Fusarium sporotrichioides</name>
    <dbReference type="NCBI Taxonomy" id="5514"/>
    <lineage>
        <taxon>Eukaryota</taxon>
        <taxon>Fungi</taxon>
        <taxon>Dikarya</taxon>
        <taxon>Ascomycota</taxon>
        <taxon>Pezizomycotina</taxon>
        <taxon>Sordariomycetes</taxon>
        <taxon>Hypocreomycetidae</taxon>
        <taxon>Hypocreales</taxon>
        <taxon>Nectriaceae</taxon>
        <taxon>Fusarium</taxon>
    </lineage>
</organism>
<gene>
    <name evidence="1" type="ORF">FSPOR_4994</name>
</gene>
<accession>A0A395S9N5</accession>
<proteinExistence type="predicted"/>
<evidence type="ECO:0000313" key="1">
    <source>
        <dbReference type="EMBL" id="RGP68789.1"/>
    </source>
</evidence>
<dbReference type="Proteomes" id="UP000266152">
    <property type="component" value="Unassembled WGS sequence"/>
</dbReference>
<protein>
    <submittedName>
        <fullName evidence="1">Uncharacterized protein</fullName>
    </submittedName>
</protein>
<dbReference type="AlphaFoldDB" id="A0A395S9N5"/>
<dbReference type="EMBL" id="PXOF01000066">
    <property type="protein sequence ID" value="RGP68789.1"/>
    <property type="molecule type" value="Genomic_DNA"/>
</dbReference>
<sequence>MEVDKFKRTTTHKSVVSLGNLQKELADLATYLFKDNETEVDAWWHELEGETMHWTYLMFPVGFDTDKIPPDYRNPNQKRSMNVIQMEVLELKRQMVELLSGIRQRKVLELKRSMVELLSELRDQDKAKREEVYSILKIKVEKLKKLEGK</sequence>
<evidence type="ECO:0000313" key="2">
    <source>
        <dbReference type="Proteomes" id="UP000266152"/>
    </source>
</evidence>